<dbReference type="EMBL" id="JBHUOR010000130">
    <property type="protein sequence ID" value="MFD2869909.1"/>
    <property type="molecule type" value="Genomic_DNA"/>
</dbReference>
<gene>
    <name evidence="2" type="ORF">ACFSY7_15555</name>
</gene>
<protein>
    <submittedName>
        <fullName evidence="2">ParA family protein</fullName>
    </submittedName>
</protein>
<evidence type="ECO:0000259" key="1">
    <source>
        <dbReference type="Pfam" id="PF13614"/>
    </source>
</evidence>
<organism evidence="2 3">
    <name type="scientific">Kurthia populi</name>
    <dbReference type="NCBI Taxonomy" id="1562132"/>
    <lineage>
        <taxon>Bacteria</taxon>
        <taxon>Bacillati</taxon>
        <taxon>Bacillota</taxon>
        <taxon>Bacilli</taxon>
        <taxon>Bacillales</taxon>
        <taxon>Caryophanaceae</taxon>
        <taxon>Kurthia</taxon>
    </lineage>
</organism>
<dbReference type="InterPro" id="IPR025669">
    <property type="entry name" value="AAA_dom"/>
</dbReference>
<accession>A0ABW5Y3K9</accession>
<dbReference type="RefSeq" id="WP_380148570.1">
    <property type="nucleotide sequence ID" value="NZ_JBHUOR010000130.1"/>
</dbReference>
<name>A0ABW5Y3K9_9BACL</name>
<sequence length="275" mass="31237">MTKVITFANFKGGTGKTTNSTMIAYELASKGYKILLVDQDPQANATNILLKTYENINGHAAPFEKTLMAAMREGDLKQIVTPIKTNLDLLPSFTDFTRYPDFLEDKFPGAQRPQRARYFNALLEPIKGDYDFVLIDVPPTLSVYTSGALYASDGVIIVLQTQDRSLDGAENFVKELQVFVDEYQHYVEVYGVLPVILKKGGLVDEATLANATELFGVENMFKNVVKHMERLKRWDMIGITENEKDVHDKRVHAVYETLTDEFLERLEKMQHEQLN</sequence>
<dbReference type="PANTHER" id="PTHR13696:SF98">
    <property type="entry name" value="PLASMID PARTITION PROTEIN A"/>
    <property type="match status" value="1"/>
</dbReference>
<evidence type="ECO:0000313" key="3">
    <source>
        <dbReference type="Proteomes" id="UP001597568"/>
    </source>
</evidence>
<dbReference type="InterPro" id="IPR027417">
    <property type="entry name" value="P-loop_NTPase"/>
</dbReference>
<proteinExistence type="predicted"/>
<keyword evidence="3" id="KW-1185">Reference proteome</keyword>
<dbReference type="PANTHER" id="PTHR13696">
    <property type="entry name" value="P-LOOP CONTAINING NUCLEOSIDE TRIPHOSPHATE HYDROLASE"/>
    <property type="match status" value="1"/>
</dbReference>
<dbReference type="Pfam" id="PF13614">
    <property type="entry name" value="AAA_31"/>
    <property type="match status" value="1"/>
</dbReference>
<dbReference type="SUPFAM" id="SSF52540">
    <property type="entry name" value="P-loop containing nucleoside triphosphate hydrolases"/>
    <property type="match status" value="1"/>
</dbReference>
<dbReference type="Gene3D" id="3.40.50.300">
    <property type="entry name" value="P-loop containing nucleotide triphosphate hydrolases"/>
    <property type="match status" value="1"/>
</dbReference>
<reference evidence="3" key="1">
    <citation type="journal article" date="2019" name="Int. J. Syst. Evol. Microbiol.">
        <title>The Global Catalogue of Microorganisms (GCM) 10K type strain sequencing project: providing services to taxonomists for standard genome sequencing and annotation.</title>
        <authorList>
            <consortium name="The Broad Institute Genomics Platform"/>
            <consortium name="The Broad Institute Genome Sequencing Center for Infectious Disease"/>
            <person name="Wu L."/>
            <person name="Ma J."/>
        </authorList>
    </citation>
    <scope>NUCLEOTIDE SEQUENCE [LARGE SCALE GENOMIC DNA]</scope>
    <source>
        <strain evidence="3">KCTC 33522</strain>
    </source>
</reference>
<feature type="domain" description="AAA" evidence="1">
    <location>
        <begin position="2"/>
        <end position="185"/>
    </location>
</feature>
<dbReference type="InterPro" id="IPR050678">
    <property type="entry name" value="DNA_Partitioning_ATPase"/>
</dbReference>
<dbReference type="Proteomes" id="UP001597568">
    <property type="component" value="Unassembled WGS sequence"/>
</dbReference>
<evidence type="ECO:0000313" key="2">
    <source>
        <dbReference type="EMBL" id="MFD2869909.1"/>
    </source>
</evidence>
<comment type="caution">
    <text evidence="2">The sequence shown here is derived from an EMBL/GenBank/DDBJ whole genome shotgun (WGS) entry which is preliminary data.</text>
</comment>
<dbReference type="CDD" id="cd02042">
    <property type="entry name" value="ParAB_family"/>
    <property type="match status" value="1"/>
</dbReference>